<keyword evidence="4" id="KW-1185">Reference proteome</keyword>
<evidence type="ECO:0000256" key="1">
    <source>
        <dbReference type="SAM" id="MobiDB-lite"/>
    </source>
</evidence>
<feature type="transmembrane region" description="Helical" evidence="2">
    <location>
        <begin position="69"/>
        <end position="88"/>
    </location>
</feature>
<dbReference type="AlphaFoldDB" id="A0A195EIR8"/>
<keyword evidence="2" id="KW-1133">Transmembrane helix</keyword>
<protein>
    <submittedName>
        <fullName evidence="3">Uncharacterized protein</fullName>
    </submittedName>
</protein>
<accession>A0A195EIR8</accession>
<reference evidence="3 4" key="1">
    <citation type="submission" date="2015-09" db="EMBL/GenBank/DDBJ databases">
        <title>Trachymyrmex cornetzi WGS genome.</title>
        <authorList>
            <person name="Nygaard S."/>
            <person name="Hu H."/>
            <person name="Boomsma J."/>
            <person name="Zhang G."/>
        </authorList>
    </citation>
    <scope>NUCLEOTIDE SEQUENCE [LARGE SCALE GENOMIC DNA]</scope>
    <source>
        <strain evidence="3">Tcor2-1</strain>
        <tissue evidence="3">Whole body</tissue>
    </source>
</reference>
<keyword evidence="2" id="KW-0472">Membrane</keyword>
<organism evidence="3 4">
    <name type="scientific">Trachymyrmex cornetzi</name>
    <dbReference type="NCBI Taxonomy" id="471704"/>
    <lineage>
        <taxon>Eukaryota</taxon>
        <taxon>Metazoa</taxon>
        <taxon>Ecdysozoa</taxon>
        <taxon>Arthropoda</taxon>
        <taxon>Hexapoda</taxon>
        <taxon>Insecta</taxon>
        <taxon>Pterygota</taxon>
        <taxon>Neoptera</taxon>
        <taxon>Endopterygota</taxon>
        <taxon>Hymenoptera</taxon>
        <taxon>Apocrita</taxon>
        <taxon>Aculeata</taxon>
        <taxon>Formicoidea</taxon>
        <taxon>Formicidae</taxon>
        <taxon>Myrmicinae</taxon>
        <taxon>Trachymyrmex</taxon>
    </lineage>
</organism>
<name>A0A195EIR8_9HYME</name>
<proteinExistence type="predicted"/>
<evidence type="ECO:0000313" key="3">
    <source>
        <dbReference type="EMBL" id="KYN28061.1"/>
    </source>
</evidence>
<feature type="transmembrane region" description="Helical" evidence="2">
    <location>
        <begin position="38"/>
        <end position="57"/>
    </location>
</feature>
<dbReference type="EMBL" id="KQ978822">
    <property type="protein sequence ID" value="KYN28061.1"/>
    <property type="molecule type" value="Genomic_DNA"/>
</dbReference>
<feature type="region of interest" description="Disordered" evidence="1">
    <location>
        <begin position="207"/>
        <end position="237"/>
    </location>
</feature>
<evidence type="ECO:0000256" key="2">
    <source>
        <dbReference type="SAM" id="Phobius"/>
    </source>
</evidence>
<evidence type="ECO:0000313" key="4">
    <source>
        <dbReference type="Proteomes" id="UP000078492"/>
    </source>
</evidence>
<feature type="transmembrane region" description="Helical" evidence="2">
    <location>
        <begin position="132"/>
        <end position="152"/>
    </location>
</feature>
<sequence length="237" mass="27260">MLVDSETTTLEKALAPLMTIGAFCNLAMFEYPLGQSRTYITCLYGLAKWSLLIYYFYYPNYIIGFEKKIYTLVIISLITIILIPINICRFKVKIINETVAILHKLSSYNLDEDLRKQIWQFMLQIKQREVKFCLGNFYFGYNFICWVCLILNKSIKMPQKKRPRGKRGGWRVHLKKLQQELLTGGNFNPSEHWEEELGGSEKVTVVASTPPASLAESESTEEKTVSRELAVSALPPP</sequence>
<dbReference type="Proteomes" id="UP000078492">
    <property type="component" value="Unassembled WGS sequence"/>
</dbReference>
<gene>
    <name evidence="3" type="ORF">ALC57_02497</name>
</gene>
<feature type="transmembrane region" description="Helical" evidence="2">
    <location>
        <begin position="13"/>
        <end position="31"/>
    </location>
</feature>
<keyword evidence="2" id="KW-0812">Transmembrane</keyword>